<keyword evidence="3" id="KW-1185">Reference proteome</keyword>
<reference evidence="2" key="2">
    <citation type="submission" date="2025-08" db="UniProtKB">
        <authorList>
            <consortium name="Ensembl"/>
        </authorList>
    </citation>
    <scope>IDENTIFICATION</scope>
</reference>
<reference evidence="2" key="3">
    <citation type="submission" date="2025-09" db="UniProtKB">
        <authorList>
            <consortium name="Ensembl"/>
        </authorList>
    </citation>
    <scope>IDENTIFICATION</scope>
</reference>
<feature type="region of interest" description="Disordered" evidence="1">
    <location>
        <begin position="63"/>
        <end position="85"/>
    </location>
</feature>
<evidence type="ECO:0000313" key="2">
    <source>
        <dbReference type="Ensembl" id="ENSAPLP00000024393.1"/>
    </source>
</evidence>
<name>A0A493TFC8_ANAPP</name>
<proteinExistence type="predicted"/>
<feature type="compositionally biased region" description="Polar residues" evidence="1">
    <location>
        <begin position="1"/>
        <end position="11"/>
    </location>
</feature>
<feature type="region of interest" description="Disordered" evidence="1">
    <location>
        <begin position="1"/>
        <end position="32"/>
    </location>
</feature>
<accession>A0A493TFC8</accession>
<reference evidence="2 3" key="1">
    <citation type="submission" date="2017-10" db="EMBL/GenBank/DDBJ databases">
        <title>A new Pekin duck reference genome.</title>
        <authorList>
            <person name="Hou Z.-C."/>
            <person name="Zhou Z.-K."/>
            <person name="Zhu F."/>
            <person name="Hou S.-S."/>
        </authorList>
    </citation>
    <scope>NUCLEOTIDE SEQUENCE [LARGE SCALE GENOMIC DNA]</scope>
</reference>
<dbReference type="AlphaFoldDB" id="A0A493TFC8"/>
<organism evidence="2 3">
    <name type="scientific">Anas platyrhynchos platyrhynchos</name>
    <name type="common">Northern mallard</name>
    <dbReference type="NCBI Taxonomy" id="8840"/>
    <lineage>
        <taxon>Eukaryota</taxon>
        <taxon>Metazoa</taxon>
        <taxon>Chordata</taxon>
        <taxon>Craniata</taxon>
        <taxon>Vertebrata</taxon>
        <taxon>Euteleostomi</taxon>
        <taxon>Archelosauria</taxon>
        <taxon>Archosauria</taxon>
        <taxon>Dinosauria</taxon>
        <taxon>Saurischia</taxon>
        <taxon>Theropoda</taxon>
        <taxon>Coelurosauria</taxon>
        <taxon>Aves</taxon>
        <taxon>Neognathae</taxon>
        <taxon>Galloanserae</taxon>
        <taxon>Anseriformes</taxon>
        <taxon>Anatidae</taxon>
        <taxon>Anatinae</taxon>
        <taxon>Anas</taxon>
    </lineage>
</organism>
<dbReference type="Proteomes" id="UP000016666">
    <property type="component" value="Chromosome Z"/>
</dbReference>
<evidence type="ECO:0000256" key="1">
    <source>
        <dbReference type="SAM" id="MobiDB-lite"/>
    </source>
</evidence>
<evidence type="ECO:0000313" key="3">
    <source>
        <dbReference type="Proteomes" id="UP000016666"/>
    </source>
</evidence>
<dbReference type="Ensembl" id="ENSAPLT00000035728.1">
    <property type="protein sequence ID" value="ENSAPLP00000024393.1"/>
    <property type="gene ID" value="ENSAPLG00000021419.1"/>
</dbReference>
<protein>
    <submittedName>
        <fullName evidence="2">Uncharacterized protein</fullName>
    </submittedName>
</protein>
<sequence>MKTSISMSTSSPLRPLPPARLREKLGLPGGGRWAALRSHREGRRAAAPRRLLPGQPGLVVAAAPAGRVPPAPPGRKEGANRDAPAPFLGAQTSLVPLAVLAAFPGWFSAAGSCAEGQTETLAPGAVRNPCLTPVQAAHLA</sequence>
<feature type="region of interest" description="Disordered" evidence="1">
    <location>
        <begin position="37"/>
        <end position="56"/>
    </location>
</feature>